<dbReference type="SUPFAM" id="SSF53098">
    <property type="entry name" value="Ribonuclease H-like"/>
    <property type="match status" value="1"/>
</dbReference>
<keyword evidence="3" id="KW-1185">Reference proteome</keyword>
<sequence>MFLKIAYKRIRATGEEEKTYRLVESYRYMDRVRHEIILHLGKLEELETPEQKRDMAIRINTLMRQYHRKELDLFKHEDPQVEILAQKFFKEILEKQRVDTASGKSRLVIDEHSVKNKDVREVGTEWLCKQALDQLGLCSFLQHQGWEEEKIQLAYTHIISRCAYPASELRTSEWIRQNSSICEVTGYPISKVTKDKLYHITKELYNIKDALEKHLSYRTSELFDLEDEIILYDLTNTYYEGAMRSSQLAKFGRSKEKRSDAKLVVLALVVNLEGFVKYSQIFEGNMADSTSLQKLIEDLSLRTSSAQRKPTIVMDAGIATQKNLELLKSKKFEYMCVARSSLNKYTIDTDSDPVKIADKKGQPLTLQKVKVEGNTDTWLLVHSEAKAVKESGMNSRFSQRYEQGLENIRASLTKKSGVKKQEKVSERIGRLKAKYPSMNRYYDIQLAIDENGIVTELTWQQKPVEKKEGHYLLRTTLDEKQEATQWAVYNAIRNIEGSFRCLKNDLDLRPIFHKTDEASMAHLHLGILAYWTVNTLRYQLKAKGIQNEWTDIRRIMDTQKLVTTTMVDQYDQLITIRQCSEPEAKVMEIYTALNYKLQPFTRKKSVVPLSENQKIETPATRAKRSG</sequence>
<dbReference type="GO" id="GO:0003677">
    <property type="term" value="F:DNA binding"/>
    <property type="evidence" value="ECO:0007669"/>
    <property type="project" value="InterPro"/>
</dbReference>
<dbReference type="NCBIfam" id="NF033559">
    <property type="entry name" value="transpos_IS1634"/>
    <property type="match status" value="1"/>
</dbReference>
<protein>
    <submittedName>
        <fullName evidence="2">IS1634 family transposase</fullName>
    </submittedName>
</protein>
<evidence type="ECO:0000313" key="3">
    <source>
        <dbReference type="Proteomes" id="UP000266118"/>
    </source>
</evidence>
<gene>
    <name evidence="2" type="ORF">D6B99_02230</name>
</gene>
<dbReference type="KEGG" id="ark:D6B99_02230"/>
<feature type="domain" description="Transposase IS4-like" evidence="1">
    <location>
        <begin position="262"/>
        <end position="531"/>
    </location>
</feature>
<evidence type="ECO:0000313" key="2">
    <source>
        <dbReference type="EMBL" id="AYD46537.1"/>
    </source>
</evidence>
<dbReference type="Proteomes" id="UP000266118">
    <property type="component" value="Chromosome"/>
</dbReference>
<name>A0A386HKW3_9BACT</name>
<dbReference type="OrthoDB" id="740398at2"/>
<dbReference type="GO" id="GO:0006313">
    <property type="term" value="P:DNA transposition"/>
    <property type="evidence" value="ECO:0007669"/>
    <property type="project" value="InterPro"/>
</dbReference>
<dbReference type="InterPro" id="IPR002559">
    <property type="entry name" value="Transposase_11"/>
</dbReference>
<dbReference type="GO" id="GO:0004803">
    <property type="term" value="F:transposase activity"/>
    <property type="evidence" value="ECO:0007669"/>
    <property type="project" value="InterPro"/>
</dbReference>
<dbReference type="EMBL" id="CP032489">
    <property type="protein sequence ID" value="AYD46537.1"/>
    <property type="molecule type" value="Genomic_DNA"/>
</dbReference>
<organism evidence="2 3">
    <name type="scientific">Arachidicoccus soli</name>
    <dbReference type="NCBI Taxonomy" id="2341117"/>
    <lineage>
        <taxon>Bacteria</taxon>
        <taxon>Pseudomonadati</taxon>
        <taxon>Bacteroidota</taxon>
        <taxon>Chitinophagia</taxon>
        <taxon>Chitinophagales</taxon>
        <taxon>Chitinophagaceae</taxon>
        <taxon>Arachidicoccus</taxon>
    </lineage>
</organism>
<evidence type="ECO:0000259" key="1">
    <source>
        <dbReference type="Pfam" id="PF01609"/>
    </source>
</evidence>
<dbReference type="InterPro" id="IPR047654">
    <property type="entry name" value="IS1634_transpos"/>
</dbReference>
<dbReference type="AlphaFoldDB" id="A0A386HKW3"/>
<accession>A0A386HKW3</accession>
<reference evidence="2 3" key="1">
    <citation type="submission" date="2018-09" db="EMBL/GenBank/DDBJ databases">
        <title>Arachidicoccus sp. nov., a bacterium isolated from soil.</title>
        <authorList>
            <person name="Weon H.-Y."/>
            <person name="Kwon S.-W."/>
            <person name="Lee S.A."/>
        </authorList>
    </citation>
    <scope>NUCLEOTIDE SEQUENCE [LARGE SCALE GENOMIC DNA]</scope>
    <source>
        <strain evidence="2 3">KIS59-12</strain>
    </source>
</reference>
<dbReference type="InterPro" id="IPR012337">
    <property type="entry name" value="RNaseH-like_sf"/>
</dbReference>
<dbReference type="Pfam" id="PF01609">
    <property type="entry name" value="DDE_Tnp_1"/>
    <property type="match status" value="1"/>
</dbReference>
<proteinExistence type="predicted"/>